<dbReference type="InterPro" id="IPR014743">
    <property type="entry name" value="Cl-channel_core"/>
</dbReference>
<organism evidence="6 7">
    <name type="scientific">Isoptericola hypogeus</name>
    <dbReference type="NCBI Taxonomy" id="300179"/>
    <lineage>
        <taxon>Bacteria</taxon>
        <taxon>Bacillati</taxon>
        <taxon>Actinomycetota</taxon>
        <taxon>Actinomycetes</taxon>
        <taxon>Micrococcales</taxon>
        <taxon>Promicromonosporaceae</taxon>
        <taxon>Isoptericola</taxon>
    </lineage>
</organism>
<dbReference type="Pfam" id="PF00654">
    <property type="entry name" value="Voltage_CLC"/>
    <property type="match status" value="1"/>
</dbReference>
<dbReference type="InterPro" id="IPR001807">
    <property type="entry name" value="ClC"/>
</dbReference>
<dbReference type="SUPFAM" id="SSF81340">
    <property type="entry name" value="Clc chloride channel"/>
    <property type="match status" value="1"/>
</dbReference>
<feature type="transmembrane region" description="Helical" evidence="5">
    <location>
        <begin position="60"/>
        <end position="79"/>
    </location>
</feature>
<feature type="transmembrane region" description="Helical" evidence="5">
    <location>
        <begin position="268"/>
        <end position="292"/>
    </location>
</feature>
<evidence type="ECO:0000256" key="5">
    <source>
        <dbReference type="SAM" id="Phobius"/>
    </source>
</evidence>
<feature type="transmembrane region" description="Helical" evidence="5">
    <location>
        <begin position="238"/>
        <end position="256"/>
    </location>
</feature>
<feature type="transmembrane region" description="Helical" evidence="5">
    <location>
        <begin position="316"/>
        <end position="337"/>
    </location>
</feature>
<evidence type="ECO:0000256" key="3">
    <source>
        <dbReference type="ARBA" id="ARBA00022989"/>
    </source>
</evidence>
<feature type="transmembrane region" description="Helical" evidence="5">
    <location>
        <begin position="194"/>
        <end position="218"/>
    </location>
</feature>
<evidence type="ECO:0000256" key="1">
    <source>
        <dbReference type="ARBA" id="ARBA00004141"/>
    </source>
</evidence>
<comment type="caution">
    <text evidence="6">The sequence shown here is derived from an EMBL/GenBank/DDBJ whole genome shotgun (WGS) entry which is preliminary data.</text>
</comment>
<evidence type="ECO:0000313" key="6">
    <source>
        <dbReference type="EMBL" id="GAA1736995.1"/>
    </source>
</evidence>
<protein>
    <submittedName>
        <fullName evidence="6">Chloride channel protein</fullName>
    </submittedName>
</protein>
<keyword evidence="3 5" id="KW-1133">Transmembrane helix</keyword>
<evidence type="ECO:0000313" key="7">
    <source>
        <dbReference type="Proteomes" id="UP001501138"/>
    </source>
</evidence>
<keyword evidence="2 5" id="KW-0812">Transmembrane</keyword>
<feature type="transmembrane region" description="Helical" evidence="5">
    <location>
        <begin position="349"/>
        <end position="373"/>
    </location>
</feature>
<keyword evidence="7" id="KW-1185">Reference proteome</keyword>
<dbReference type="EMBL" id="BAAAPM010000008">
    <property type="protein sequence ID" value="GAA1736995.1"/>
    <property type="molecule type" value="Genomic_DNA"/>
</dbReference>
<proteinExistence type="predicted"/>
<accession>A0ABN2JRZ5</accession>
<name>A0ABN2JRZ5_9MICO</name>
<dbReference type="InterPro" id="IPR050368">
    <property type="entry name" value="ClC-type_chloride_channel"/>
</dbReference>
<feature type="transmembrane region" description="Helical" evidence="5">
    <location>
        <begin position="154"/>
        <end position="182"/>
    </location>
</feature>
<gene>
    <name evidence="6" type="ORF">GCM10009809_35230</name>
</gene>
<dbReference type="Proteomes" id="UP001501138">
    <property type="component" value="Unassembled WGS sequence"/>
</dbReference>
<reference evidence="6 7" key="1">
    <citation type="journal article" date="2019" name="Int. J. Syst. Evol. Microbiol.">
        <title>The Global Catalogue of Microorganisms (GCM) 10K type strain sequencing project: providing services to taxonomists for standard genome sequencing and annotation.</title>
        <authorList>
            <consortium name="The Broad Institute Genomics Platform"/>
            <consortium name="The Broad Institute Genome Sequencing Center for Infectious Disease"/>
            <person name="Wu L."/>
            <person name="Ma J."/>
        </authorList>
    </citation>
    <scope>NUCLEOTIDE SEQUENCE [LARGE SCALE GENOMIC DNA]</scope>
    <source>
        <strain evidence="6 7">JCM 15589</strain>
    </source>
</reference>
<dbReference type="PRINTS" id="PR00762">
    <property type="entry name" value="CLCHANNEL"/>
</dbReference>
<sequence>MTTDVPQPVLGRDYARLLVLSAALGVPVSLAAFAFLALLHELTHLVWEELPAAWGFAGVPWWWPLPWLLVAGVAVGAAIRALPGHGGHLPVDGMSVGPVPASHVPGVLLAALAGLPLGVALGPEAPLLAIGAALAMILVRPWDATLDDQGRTVLAVAGSAAALSAIFGSPLVGAVFIIEAVGLAGVSGARLTRLVLPCLLTSGIGALVFTGMGSWTGLEIASLSLPDVDAPARPDVGDVLWTVPVAVVVAVGVRLVHRLGNAVARRAAAAPFTSAVAGALAVAVCASAYALITGRSPMEVALSGQALLPALAADPAAWGAGALVALLVLKAVAYGVSLGTLRGGPIFPAVLLGAATGVLVAPLPGFGAIPALAAGMAAASAATLPFPVSASVLVVLLLGPAAPAMAPIVLLAAVVGFVTEQYVLRPRREARASAQEGAAGV</sequence>
<evidence type="ECO:0000256" key="2">
    <source>
        <dbReference type="ARBA" id="ARBA00022692"/>
    </source>
</evidence>
<dbReference type="Gene3D" id="1.10.3080.10">
    <property type="entry name" value="Clc chloride channel"/>
    <property type="match status" value="1"/>
</dbReference>
<dbReference type="RefSeq" id="WP_344250001.1">
    <property type="nucleotide sequence ID" value="NZ_BAAAPM010000008.1"/>
</dbReference>
<evidence type="ECO:0000256" key="4">
    <source>
        <dbReference type="ARBA" id="ARBA00023136"/>
    </source>
</evidence>
<dbReference type="PANTHER" id="PTHR43427">
    <property type="entry name" value="CHLORIDE CHANNEL PROTEIN CLC-E"/>
    <property type="match status" value="1"/>
</dbReference>
<keyword evidence="4 5" id="KW-0472">Membrane</keyword>
<comment type="subcellular location">
    <subcellularLocation>
        <location evidence="1">Membrane</location>
        <topology evidence="1">Multi-pass membrane protein</topology>
    </subcellularLocation>
</comment>
<feature type="transmembrane region" description="Helical" evidence="5">
    <location>
        <begin position="393"/>
        <end position="418"/>
    </location>
</feature>
<feature type="transmembrane region" description="Helical" evidence="5">
    <location>
        <begin position="14"/>
        <end position="39"/>
    </location>
</feature>
<feature type="transmembrane region" description="Helical" evidence="5">
    <location>
        <begin position="125"/>
        <end position="142"/>
    </location>
</feature>